<name>K8ZP10_9ENTE</name>
<dbReference type="Pfam" id="PF16813">
    <property type="entry name" value="Cas_St_Csn2"/>
    <property type="match status" value="1"/>
</dbReference>
<organism evidence="1 2">
    <name type="scientific">Catellicoccus marimammalium M35/04/3</name>
    <dbReference type="NCBI Taxonomy" id="1234409"/>
    <lineage>
        <taxon>Bacteria</taxon>
        <taxon>Bacillati</taxon>
        <taxon>Bacillota</taxon>
        <taxon>Bacilli</taxon>
        <taxon>Lactobacillales</taxon>
        <taxon>Enterococcaceae</taxon>
        <taxon>Catellicoccus</taxon>
    </lineage>
</organism>
<evidence type="ECO:0000313" key="2">
    <source>
        <dbReference type="Proteomes" id="UP000016057"/>
    </source>
</evidence>
<protein>
    <submittedName>
        <fullName evidence="1">CRISPR-associated protein Cas7</fullName>
    </submittedName>
</protein>
<comment type="caution">
    <text evidence="1">The sequence shown here is derived from an EMBL/GenBank/DDBJ whole genome shotgun (WGS) entry which is preliminary data.</text>
</comment>
<keyword evidence="2" id="KW-1185">Reference proteome</keyword>
<proteinExistence type="predicted"/>
<dbReference type="EMBL" id="AMYT01000017">
    <property type="protein sequence ID" value="EKU27326.1"/>
    <property type="molecule type" value="Genomic_DNA"/>
</dbReference>
<gene>
    <name evidence="1" type="ORF">C683_0657</name>
</gene>
<evidence type="ECO:0000313" key="1">
    <source>
        <dbReference type="EMBL" id="EKU27326.1"/>
    </source>
</evidence>
<dbReference type="STRING" id="1234409.C683_0657"/>
<dbReference type="RefSeq" id="WP_009489987.1">
    <property type="nucleotide sequence ID" value="NZ_AMYT01000017.1"/>
</dbReference>
<dbReference type="Proteomes" id="UP000016057">
    <property type="component" value="Unassembled WGS sequence"/>
</dbReference>
<dbReference type="AlphaFoldDB" id="K8ZP10"/>
<accession>K8ZP10</accession>
<reference evidence="1 2" key="1">
    <citation type="journal article" date="2013" name="Genome Announc.">
        <title>Draft Genome Sequence of Catellicoccus marimammalium, a Novel Species Commonly Found in Gull Feces.</title>
        <authorList>
            <person name="Weigand M.R."/>
            <person name="Ryu H."/>
            <person name="Bozcek L."/>
            <person name="Konstantinidis K.T."/>
            <person name="Santo Domingo J.W."/>
        </authorList>
    </citation>
    <scope>NUCLEOTIDE SEQUENCE [LARGE SCALE GENOMIC DNA]</scope>
    <source>
        <strain evidence="1 2">M35/04/3</strain>
    </source>
</reference>
<sequence length="308" mass="37072">MELYLRYRNEELYIEKQCIHYFLGPDQEGKNNFYQLFLRLAENKSLSLEEEAYFGESFPIFCVDEKEIKSKQALFLFLERKEDFLTQLESQKKGTLSFHYIKNYIESFVVQRYIEECRNTLLEIENIWMDDELSKDLQLQIHWDLNQEIMKHVDLCTHQNYPLYSLDSQSLVLLLLQMLETYLRQNNEYVVVILKNLTQFLSQEAMKECIEGLQHLAKKYPQLILFYFQEKEKIYPNDLEEILYIGVDHIQLPSFEIMKETILFHYPLEYTEEDSVLYAEIINTLLAIAIDEETENMLFYNTVKELLL</sequence>
<dbReference type="InterPro" id="IPR031820">
    <property type="entry name" value="Cas_St_Csn2"/>
</dbReference>
<dbReference type="OrthoDB" id="2181410at2"/>
<dbReference type="eggNOG" id="ENOG502ZRBE">
    <property type="taxonomic scope" value="Bacteria"/>
</dbReference>